<dbReference type="Gene3D" id="1.10.510.10">
    <property type="entry name" value="Transferase(Phosphotransferase) domain 1"/>
    <property type="match status" value="1"/>
</dbReference>
<comment type="caution">
    <text evidence="13">The sequence shown here is derived from an EMBL/GenBank/DDBJ whole genome shotgun (WGS) entry which is preliminary data.</text>
</comment>
<reference evidence="13 14" key="1">
    <citation type="submission" date="2017-12" db="EMBL/GenBank/DDBJ databases">
        <title>Comparative genomics of Botrytis spp.</title>
        <authorList>
            <person name="Valero-Jimenez C.A."/>
            <person name="Tapia P."/>
            <person name="Veloso J."/>
            <person name="Silva-Moreno E."/>
            <person name="Staats M."/>
            <person name="Valdes J.H."/>
            <person name="Van Kan J.A.L."/>
        </authorList>
    </citation>
    <scope>NUCLEOTIDE SEQUENCE [LARGE SCALE GENOMIC DNA]</scope>
    <source>
        <strain evidence="13 14">MUCL2120</strain>
    </source>
</reference>
<keyword evidence="14" id="KW-1185">Reference proteome</keyword>
<evidence type="ECO:0000256" key="9">
    <source>
        <dbReference type="ARBA" id="ARBA00051693"/>
    </source>
</evidence>
<feature type="compositionally biased region" description="Low complexity" evidence="11">
    <location>
        <begin position="116"/>
        <end position="133"/>
    </location>
</feature>
<gene>
    <name evidence="13" type="ORF">BOTNAR_0344g00130</name>
</gene>
<keyword evidence="1" id="KW-0808">Transferase</keyword>
<evidence type="ECO:0000256" key="11">
    <source>
        <dbReference type="SAM" id="MobiDB-lite"/>
    </source>
</evidence>
<evidence type="ECO:0000256" key="8">
    <source>
        <dbReference type="ARBA" id="ARBA00049299"/>
    </source>
</evidence>
<dbReference type="PANTHER" id="PTHR48013:SF9">
    <property type="entry name" value="DUAL SPECIFICITY MITOGEN-ACTIVATED PROTEIN KINASE KINASE 5"/>
    <property type="match status" value="1"/>
</dbReference>
<feature type="compositionally biased region" description="Polar residues" evidence="11">
    <location>
        <begin position="99"/>
        <end position="111"/>
    </location>
</feature>
<sequence>MASVAVPRDFAEKAQPSPTPSLPSSSHGSPQSRPTTSNVSAITSTENLSMNGTMNGTITPPPPAVLKAAPMPTIAEKPSMTKRLTRMFSTKESIRSEHNFTSSAASGSSTPKVVDGTTSPKSSSRPGSLSRKTSSQEKKSPSDKSSVTPSTKDKNGSTKDKKAPANHQRFLTMPDVQGGHEHHLKSAKRQEKLGEMLRGLISGKAKQSETHEGEQQLSLMSNWVDQLKREKESLATEKKGGPNATATLVDKYGKCNEVIGRGAFGIVRISHKRSEQGTEQLYAVKEFRRRPEENERKYSKRLTSEFCISSSLRHPNVIHTLDLLQDSKGDYCEVMEFCAGGDLYTFVLAAGKLVVVEADCYF</sequence>
<feature type="compositionally biased region" description="Low complexity" evidence="11">
    <location>
        <begin position="22"/>
        <end position="34"/>
    </location>
</feature>
<feature type="binding site" evidence="10">
    <location>
        <position position="285"/>
    </location>
    <ligand>
        <name>ATP</name>
        <dbReference type="ChEBI" id="CHEBI:30616"/>
    </ligand>
</feature>
<feature type="compositionally biased region" description="Polar residues" evidence="11">
    <location>
        <begin position="35"/>
        <end position="58"/>
    </location>
</feature>
<comment type="similarity">
    <text evidence="5">Belongs to the protein kinase superfamily. STE Ser/Thr protein kinase family. MAP kinase kinase subfamily.</text>
</comment>
<evidence type="ECO:0000256" key="2">
    <source>
        <dbReference type="ARBA" id="ARBA00022741"/>
    </source>
</evidence>
<proteinExistence type="inferred from homology"/>
<dbReference type="PROSITE" id="PS00107">
    <property type="entry name" value="PROTEIN_KINASE_ATP"/>
    <property type="match status" value="1"/>
</dbReference>
<dbReference type="PANTHER" id="PTHR48013">
    <property type="entry name" value="DUAL SPECIFICITY MITOGEN-ACTIVATED PROTEIN KINASE KINASE 5-RELATED"/>
    <property type="match status" value="1"/>
</dbReference>
<evidence type="ECO:0000259" key="12">
    <source>
        <dbReference type="PROSITE" id="PS50011"/>
    </source>
</evidence>
<comment type="catalytic activity">
    <reaction evidence="7">
        <text>L-seryl-[protein] + ATP = O-phospho-L-seryl-[protein] + ADP + H(+)</text>
        <dbReference type="Rhea" id="RHEA:17989"/>
        <dbReference type="Rhea" id="RHEA-COMP:9863"/>
        <dbReference type="Rhea" id="RHEA-COMP:11604"/>
        <dbReference type="ChEBI" id="CHEBI:15378"/>
        <dbReference type="ChEBI" id="CHEBI:29999"/>
        <dbReference type="ChEBI" id="CHEBI:30616"/>
        <dbReference type="ChEBI" id="CHEBI:83421"/>
        <dbReference type="ChEBI" id="CHEBI:456216"/>
        <dbReference type="EC" id="2.7.12.2"/>
    </reaction>
</comment>
<evidence type="ECO:0000313" key="13">
    <source>
        <dbReference type="EMBL" id="TGO51780.1"/>
    </source>
</evidence>
<keyword evidence="4 10" id="KW-0067">ATP-binding</keyword>
<feature type="domain" description="Protein kinase" evidence="12">
    <location>
        <begin position="253"/>
        <end position="362"/>
    </location>
</feature>
<evidence type="ECO:0000313" key="14">
    <source>
        <dbReference type="Proteomes" id="UP000297452"/>
    </source>
</evidence>
<dbReference type="OrthoDB" id="6513151at2759"/>
<keyword evidence="3" id="KW-0418">Kinase</keyword>
<dbReference type="EC" id="2.7.12.2" evidence="6"/>
<protein>
    <recommendedName>
        <fullName evidence="6">mitogen-activated protein kinase kinase</fullName>
        <ecNumber evidence="6">2.7.12.2</ecNumber>
    </recommendedName>
</protein>
<evidence type="ECO:0000256" key="3">
    <source>
        <dbReference type="ARBA" id="ARBA00022777"/>
    </source>
</evidence>
<evidence type="ECO:0000256" key="5">
    <source>
        <dbReference type="ARBA" id="ARBA00038035"/>
    </source>
</evidence>
<feature type="region of interest" description="Disordered" evidence="11">
    <location>
        <begin position="1"/>
        <end position="167"/>
    </location>
</feature>
<evidence type="ECO:0000256" key="1">
    <source>
        <dbReference type="ARBA" id="ARBA00022679"/>
    </source>
</evidence>
<dbReference type="EMBL" id="PQXJ01000344">
    <property type="protein sequence ID" value="TGO51780.1"/>
    <property type="molecule type" value="Genomic_DNA"/>
</dbReference>
<keyword evidence="2 10" id="KW-0547">Nucleotide-binding</keyword>
<evidence type="ECO:0000256" key="7">
    <source>
        <dbReference type="ARBA" id="ARBA00049014"/>
    </source>
</evidence>
<dbReference type="InterPro" id="IPR000719">
    <property type="entry name" value="Prot_kinase_dom"/>
</dbReference>
<dbReference type="Pfam" id="PF00069">
    <property type="entry name" value="Pkinase"/>
    <property type="match status" value="1"/>
</dbReference>
<dbReference type="InterPro" id="IPR017441">
    <property type="entry name" value="Protein_kinase_ATP_BS"/>
</dbReference>
<dbReference type="AlphaFoldDB" id="A0A4Z1HZ88"/>
<dbReference type="Proteomes" id="UP000297452">
    <property type="component" value="Unassembled WGS sequence"/>
</dbReference>
<accession>A0A4Z1HZ88</accession>
<dbReference type="GO" id="GO:0004708">
    <property type="term" value="F:MAP kinase kinase activity"/>
    <property type="evidence" value="ECO:0007669"/>
    <property type="project" value="UniProtKB-EC"/>
</dbReference>
<evidence type="ECO:0000256" key="6">
    <source>
        <dbReference type="ARBA" id="ARBA00038999"/>
    </source>
</evidence>
<organism evidence="13 14">
    <name type="scientific">Botryotinia narcissicola</name>
    <dbReference type="NCBI Taxonomy" id="278944"/>
    <lineage>
        <taxon>Eukaryota</taxon>
        <taxon>Fungi</taxon>
        <taxon>Dikarya</taxon>
        <taxon>Ascomycota</taxon>
        <taxon>Pezizomycotina</taxon>
        <taxon>Leotiomycetes</taxon>
        <taxon>Helotiales</taxon>
        <taxon>Sclerotiniaceae</taxon>
        <taxon>Botryotinia</taxon>
    </lineage>
</organism>
<evidence type="ECO:0000256" key="10">
    <source>
        <dbReference type="PROSITE-ProRule" id="PRU10141"/>
    </source>
</evidence>
<dbReference type="InterPro" id="IPR011009">
    <property type="entry name" value="Kinase-like_dom_sf"/>
</dbReference>
<dbReference type="PROSITE" id="PS50011">
    <property type="entry name" value="PROTEIN_KINASE_DOM"/>
    <property type="match status" value="1"/>
</dbReference>
<dbReference type="SUPFAM" id="SSF56112">
    <property type="entry name" value="Protein kinase-like (PK-like)"/>
    <property type="match status" value="1"/>
</dbReference>
<name>A0A4Z1HZ88_9HELO</name>
<evidence type="ECO:0000256" key="4">
    <source>
        <dbReference type="ARBA" id="ARBA00022840"/>
    </source>
</evidence>
<comment type="catalytic activity">
    <reaction evidence="9">
        <text>L-tyrosyl-[protein] + ATP = O-phospho-L-tyrosyl-[protein] + ADP + H(+)</text>
        <dbReference type="Rhea" id="RHEA:10596"/>
        <dbReference type="Rhea" id="RHEA-COMP:10136"/>
        <dbReference type="Rhea" id="RHEA-COMP:20101"/>
        <dbReference type="ChEBI" id="CHEBI:15378"/>
        <dbReference type="ChEBI" id="CHEBI:30616"/>
        <dbReference type="ChEBI" id="CHEBI:46858"/>
        <dbReference type="ChEBI" id="CHEBI:61978"/>
        <dbReference type="ChEBI" id="CHEBI:456216"/>
        <dbReference type="EC" id="2.7.12.2"/>
    </reaction>
</comment>
<comment type="catalytic activity">
    <reaction evidence="8">
        <text>L-threonyl-[protein] + ATP = O-phospho-L-threonyl-[protein] + ADP + H(+)</text>
        <dbReference type="Rhea" id="RHEA:46608"/>
        <dbReference type="Rhea" id="RHEA-COMP:11060"/>
        <dbReference type="Rhea" id="RHEA-COMP:11605"/>
        <dbReference type="ChEBI" id="CHEBI:15378"/>
        <dbReference type="ChEBI" id="CHEBI:30013"/>
        <dbReference type="ChEBI" id="CHEBI:30616"/>
        <dbReference type="ChEBI" id="CHEBI:61977"/>
        <dbReference type="ChEBI" id="CHEBI:456216"/>
        <dbReference type="EC" id="2.7.12.2"/>
    </reaction>
</comment>
<dbReference type="STRING" id="278944.A0A4Z1HZ88"/>
<dbReference type="GO" id="GO:0005524">
    <property type="term" value="F:ATP binding"/>
    <property type="evidence" value="ECO:0007669"/>
    <property type="project" value="UniProtKB-UniRule"/>
</dbReference>
<feature type="compositionally biased region" description="Basic and acidic residues" evidence="11">
    <location>
        <begin position="151"/>
        <end position="163"/>
    </location>
</feature>